<dbReference type="GeneID" id="66099632"/>
<protein>
    <submittedName>
        <fullName evidence="3">Uncharacterized protein</fullName>
    </submittedName>
</protein>
<accession>A0A9P7VQL0</accession>
<feature type="region of interest" description="Disordered" evidence="1">
    <location>
        <begin position="70"/>
        <end position="89"/>
    </location>
</feature>
<comment type="caution">
    <text evidence="3">The sequence shown here is derived from an EMBL/GenBank/DDBJ whole genome shotgun (WGS) entry which is preliminary data.</text>
</comment>
<sequence length="344" mass="39332">MLKRLLSRSICVLDIQDYCGLCYLFVLAPAMPSSILSLVTAIFVSLARYERQLLIFLTFGPSLSGDIVRASRQAQRPKPTSPLGRPLSSPQSAFRFRIYQYKSPVCAPIRAPPLGNSSKVMISMFLQDRSILMVNIRASPHFGTRQETVHLADGSSLYKMTHGSDYHEIFLEGEARSAVIGRTMLFNRDVFSTHFVDWSYYALGVEAYSLWIYHDWPHNCHILDFSSPHNHNAHLQVFRRGEAQALNVNPSIRLGMRIAFRVWNDTDRLKDTPIRPKLEDRRHRLHYECGGDDAYDGREGNYMWRWRNMKWQSALSMVHAMTSVLMSVLISALKFSGRAILGST</sequence>
<keyword evidence="4" id="KW-1185">Reference proteome</keyword>
<reference evidence="3" key="1">
    <citation type="submission" date="2020-11" db="EMBL/GenBank/DDBJ databases">
        <title>Adaptations for nitrogen fixation in a non-lichenized fungal sporocarp promotes dispersal by wood-feeding termites.</title>
        <authorList>
            <consortium name="DOE Joint Genome Institute"/>
            <person name="Koch R.A."/>
            <person name="Yoon G."/>
            <person name="Arayal U."/>
            <person name="Lail K."/>
            <person name="Amirebrahimi M."/>
            <person name="Labutti K."/>
            <person name="Lipzen A."/>
            <person name="Riley R."/>
            <person name="Barry K."/>
            <person name="Henrissat B."/>
            <person name="Grigoriev I.V."/>
            <person name="Herr J.R."/>
            <person name="Aime M.C."/>
        </authorList>
    </citation>
    <scope>NUCLEOTIDE SEQUENCE</scope>
    <source>
        <strain evidence="3">MCA 3950</strain>
    </source>
</reference>
<evidence type="ECO:0000256" key="2">
    <source>
        <dbReference type="SAM" id="Phobius"/>
    </source>
</evidence>
<name>A0A9P7VQL0_9AGAR</name>
<evidence type="ECO:0000313" key="4">
    <source>
        <dbReference type="Proteomes" id="UP000812287"/>
    </source>
</evidence>
<keyword evidence="2" id="KW-1133">Transmembrane helix</keyword>
<keyword evidence="2" id="KW-0812">Transmembrane</keyword>
<dbReference type="AlphaFoldDB" id="A0A9P7VQL0"/>
<dbReference type="EMBL" id="MU250538">
    <property type="protein sequence ID" value="KAG7445089.1"/>
    <property type="molecule type" value="Genomic_DNA"/>
</dbReference>
<keyword evidence="2" id="KW-0472">Membrane</keyword>
<dbReference type="Proteomes" id="UP000812287">
    <property type="component" value="Unassembled WGS sequence"/>
</dbReference>
<dbReference type="RefSeq" id="XP_043038589.1">
    <property type="nucleotide sequence ID" value="XM_043177345.1"/>
</dbReference>
<proteinExistence type="predicted"/>
<feature type="transmembrane region" description="Helical" evidence="2">
    <location>
        <begin position="21"/>
        <end position="47"/>
    </location>
</feature>
<gene>
    <name evidence="3" type="ORF">BT62DRAFT_1007465</name>
</gene>
<organism evidence="3 4">
    <name type="scientific">Guyanagaster necrorhizus</name>
    <dbReference type="NCBI Taxonomy" id="856835"/>
    <lineage>
        <taxon>Eukaryota</taxon>
        <taxon>Fungi</taxon>
        <taxon>Dikarya</taxon>
        <taxon>Basidiomycota</taxon>
        <taxon>Agaricomycotina</taxon>
        <taxon>Agaricomycetes</taxon>
        <taxon>Agaricomycetidae</taxon>
        <taxon>Agaricales</taxon>
        <taxon>Marasmiineae</taxon>
        <taxon>Physalacriaceae</taxon>
        <taxon>Guyanagaster</taxon>
    </lineage>
</organism>
<evidence type="ECO:0000313" key="3">
    <source>
        <dbReference type="EMBL" id="KAG7445089.1"/>
    </source>
</evidence>
<evidence type="ECO:0000256" key="1">
    <source>
        <dbReference type="SAM" id="MobiDB-lite"/>
    </source>
</evidence>